<sequence>MAIQLAPAVLLLFVVSGSAFRPDRRQAWPDDTAAPQWGQVVDAMQAKKANKANEAPKAETSQSKPSLNTQLMQAELHNINRVSFVPSRTEIEELLDQSLQAEEQREVAWSYHGLGMDALVDGNSNMREQEQEQQKHKQQQVLEAQETQQKQGQQPAQEQEPQQVGRGLRFDAEGNPGLLLSKLYKIKALCPESLNPDSPVDDTILAKLGRGSSRGGIGAGGSIGDPGMLTFLNDTKMPLGSSSNGPNAVLTNCTSGVYGTMERPRINLFYESEEKVQALLVDFMSLRTANEASLFKMYVAKLQEFTHGGKNAFKLDPAKEELLDQELQTDYANTVSMFTKVASALGESGSIEVTTKEKKSYLKILQHFDQDYGLKVNSYCQTWLRNGAGGGGEVGNAQFSVMSPHFQTRFFVTSAKKLNAAKVTTKEKKSYLKILQHFDQGGGFAGSAMADELPTQLATVRPGSARGAVAACQDVEQEKGTGGTTKVMAAPSREGKKRRQRWTPHWAWAVAAPSLLLLTAQAALAQPQTEDAQDVGQRPPSWERRPLVSAEMLWDTADLMQSLYSIFLSDIVFLLWAIAWRLAYPAVAILRRFVALFCFILGTSEEDVRHFLADAAHQTVAAIQVFGVYADRKLIPLTNWAVDLIEESFPNQVGVVQRTPADLLVFLLYLAFLIWGVVQLAFTMWDAVRQFGRSLLACCPSRSIRTKPPLLYRQEVPYVQPPWLDPSAVPRPAEHEAIGDDGAKLQRPRRKDDLMLCCLFPNLFG</sequence>
<feature type="compositionally biased region" description="Low complexity" evidence="1">
    <location>
        <begin position="139"/>
        <end position="163"/>
    </location>
</feature>
<proteinExistence type="predicted"/>
<evidence type="ECO:0000256" key="3">
    <source>
        <dbReference type="SAM" id="SignalP"/>
    </source>
</evidence>
<dbReference type="EMBL" id="LSRX01000057">
    <property type="protein sequence ID" value="OLQ11553.1"/>
    <property type="molecule type" value="Genomic_DNA"/>
</dbReference>
<feature type="region of interest" description="Disordered" evidence="1">
    <location>
        <begin position="47"/>
        <end position="66"/>
    </location>
</feature>
<feature type="signal peptide" evidence="3">
    <location>
        <begin position="1"/>
        <end position="19"/>
    </location>
</feature>
<protein>
    <submittedName>
        <fullName evidence="4">Uncharacterized protein</fullName>
    </submittedName>
</protein>
<feature type="chain" id="PRO_5012909489" evidence="3">
    <location>
        <begin position="20"/>
        <end position="765"/>
    </location>
</feature>
<organism evidence="4 5">
    <name type="scientific">Symbiodinium microadriaticum</name>
    <name type="common">Dinoflagellate</name>
    <name type="synonym">Zooxanthella microadriatica</name>
    <dbReference type="NCBI Taxonomy" id="2951"/>
    <lineage>
        <taxon>Eukaryota</taxon>
        <taxon>Sar</taxon>
        <taxon>Alveolata</taxon>
        <taxon>Dinophyceae</taxon>
        <taxon>Suessiales</taxon>
        <taxon>Symbiodiniaceae</taxon>
        <taxon>Symbiodinium</taxon>
    </lineage>
</organism>
<name>A0A1Q9EW02_SYMMI</name>
<dbReference type="Proteomes" id="UP000186817">
    <property type="component" value="Unassembled WGS sequence"/>
</dbReference>
<gene>
    <name evidence="4" type="ORF">AK812_SmicGene4601</name>
</gene>
<keyword evidence="5" id="KW-1185">Reference proteome</keyword>
<feature type="region of interest" description="Disordered" evidence="1">
    <location>
        <begin position="126"/>
        <end position="171"/>
    </location>
</feature>
<keyword evidence="2" id="KW-0472">Membrane</keyword>
<accession>A0A1Q9EW02</accession>
<dbReference type="OrthoDB" id="431911at2759"/>
<keyword evidence="3" id="KW-0732">Signal</keyword>
<feature type="transmembrane region" description="Helical" evidence="2">
    <location>
        <begin position="562"/>
        <end position="583"/>
    </location>
</feature>
<feature type="region of interest" description="Disordered" evidence="1">
    <location>
        <begin position="480"/>
        <end position="500"/>
    </location>
</feature>
<dbReference type="AlphaFoldDB" id="A0A1Q9EW02"/>
<feature type="transmembrane region" description="Helical" evidence="2">
    <location>
        <begin position="663"/>
        <end position="685"/>
    </location>
</feature>
<evidence type="ECO:0000256" key="2">
    <source>
        <dbReference type="SAM" id="Phobius"/>
    </source>
</evidence>
<keyword evidence="2" id="KW-1133">Transmembrane helix</keyword>
<evidence type="ECO:0000313" key="4">
    <source>
        <dbReference type="EMBL" id="OLQ11553.1"/>
    </source>
</evidence>
<keyword evidence="2" id="KW-0812">Transmembrane</keyword>
<reference evidence="4 5" key="1">
    <citation type="submission" date="2016-02" db="EMBL/GenBank/DDBJ databases">
        <title>Genome analysis of coral dinoflagellate symbionts highlights evolutionary adaptations to a symbiotic lifestyle.</title>
        <authorList>
            <person name="Aranda M."/>
            <person name="Li Y."/>
            <person name="Liew Y.J."/>
            <person name="Baumgarten S."/>
            <person name="Simakov O."/>
            <person name="Wilson M."/>
            <person name="Piel J."/>
            <person name="Ashoor H."/>
            <person name="Bougouffa S."/>
            <person name="Bajic V.B."/>
            <person name="Ryu T."/>
            <person name="Ravasi T."/>
            <person name="Bayer T."/>
            <person name="Micklem G."/>
            <person name="Kim H."/>
            <person name="Bhak J."/>
            <person name="Lajeunesse T.C."/>
            <person name="Voolstra C.R."/>
        </authorList>
    </citation>
    <scope>NUCLEOTIDE SEQUENCE [LARGE SCALE GENOMIC DNA]</scope>
    <source>
        <strain evidence="4 5">CCMP2467</strain>
    </source>
</reference>
<evidence type="ECO:0000313" key="5">
    <source>
        <dbReference type="Proteomes" id="UP000186817"/>
    </source>
</evidence>
<comment type="caution">
    <text evidence="4">The sequence shown here is derived from an EMBL/GenBank/DDBJ whole genome shotgun (WGS) entry which is preliminary data.</text>
</comment>
<evidence type="ECO:0000256" key="1">
    <source>
        <dbReference type="SAM" id="MobiDB-lite"/>
    </source>
</evidence>